<gene>
    <name evidence="4" type="ORF">H9734_00440</name>
</gene>
<evidence type="ECO:0000313" key="5">
    <source>
        <dbReference type="Proteomes" id="UP000886890"/>
    </source>
</evidence>
<dbReference type="InterPro" id="IPR042178">
    <property type="entry name" value="Serpin_sf_1"/>
</dbReference>
<feature type="domain" description="Serpin" evidence="3">
    <location>
        <begin position="68"/>
        <end position="424"/>
    </location>
</feature>
<evidence type="ECO:0000256" key="1">
    <source>
        <dbReference type="RuleBase" id="RU000411"/>
    </source>
</evidence>
<dbReference type="InterPro" id="IPR023795">
    <property type="entry name" value="Serpin_CS"/>
</dbReference>
<dbReference type="InterPro" id="IPR036186">
    <property type="entry name" value="Serpin_sf"/>
</dbReference>
<evidence type="ECO:0000313" key="4">
    <source>
        <dbReference type="EMBL" id="HIX76060.1"/>
    </source>
</evidence>
<dbReference type="SUPFAM" id="SSF56574">
    <property type="entry name" value="Serpins"/>
    <property type="match status" value="1"/>
</dbReference>
<sequence>MKQRMMGRIAALSLSVVLPLSAALSLSGCGAAQSVQTEDLLADLEVSKIQAEADLTGSGADAAMDFSVRLFQETQDAGQNTLLSPLSAMYALSMTANGAGGETLSQMEATLSMSVQQLNEYLCTYMQALPSEEKSRLHLADSIWLRDAEEFQPQQEFLETVAEYYDASVYKAAFNSRTLNEINAWIKQETDGKIPEILSKINDDAVMYLINALSFDAEWANPYTPESCSEGVFTCEDGSETDAEFMYSQEYRYLEDEHATGFLKYYYDHNYAFAALLPEEGMTVAEYVDSLTGEDLRNLLSGSREVPVDTALPKFEAEYSTDLSEPLQNMGIIDAFSSADADFSGIGVSEDGPLYISKVLHKTFLSLDEQGTEAGAATAVEMASGSAMSESEEPKEVILDRPFLYLIIDCSADLPLFIGTAQSISHQ</sequence>
<proteinExistence type="inferred from homology"/>
<reference evidence="4" key="1">
    <citation type="journal article" date="2021" name="PeerJ">
        <title>Extensive microbial diversity within the chicken gut microbiome revealed by metagenomics and culture.</title>
        <authorList>
            <person name="Gilroy R."/>
            <person name="Ravi A."/>
            <person name="Getino M."/>
            <person name="Pursley I."/>
            <person name="Horton D.L."/>
            <person name="Alikhan N.F."/>
            <person name="Baker D."/>
            <person name="Gharbi K."/>
            <person name="Hall N."/>
            <person name="Watson M."/>
            <person name="Adriaenssens E.M."/>
            <person name="Foster-Nyarko E."/>
            <person name="Jarju S."/>
            <person name="Secka A."/>
            <person name="Antonio M."/>
            <person name="Oren A."/>
            <person name="Chaudhuri R.R."/>
            <person name="La Ragione R."/>
            <person name="Hildebrand F."/>
            <person name="Pallen M.J."/>
        </authorList>
    </citation>
    <scope>NUCLEOTIDE SEQUENCE</scope>
    <source>
        <strain evidence="4">CHK183-1962</strain>
    </source>
</reference>
<dbReference type="GO" id="GO:0005615">
    <property type="term" value="C:extracellular space"/>
    <property type="evidence" value="ECO:0007669"/>
    <property type="project" value="InterPro"/>
</dbReference>
<protein>
    <submittedName>
        <fullName evidence="4">Serpin family protein</fullName>
    </submittedName>
</protein>
<comment type="similarity">
    <text evidence="1">Belongs to the serpin family.</text>
</comment>
<dbReference type="Gene3D" id="2.30.39.10">
    <property type="entry name" value="Alpha-1-antitrypsin, domain 1"/>
    <property type="match status" value="1"/>
</dbReference>
<comment type="caution">
    <text evidence="4">The sequence shown here is derived from an EMBL/GenBank/DDBJ whole genome shotgun (WGS) entry which is preliminary data.</text>
</comment>
<dbReference type="EMBL" id="DXEK01000007">
    <property type="protein sequence ID" value="HIX76060.1"/>
    <property type="molecule type" value="Genomic_DNA"/>
</dbReference>
<evidence type="ECO:0000259" key="3">
    <source>
        <dbReference type="SMART" id="SM00093"/>
    </source>
</evidence>
<dbReference type="PROSITE" id="PS51257">
    <property type="entry name" value="PROKAR_LIPOPROTEIN"/>
    <property type="match status" value="1"/>
</dbReference>
<accession>A0A9D2BGS5</accession>
<dbReference type="PROSITE" id="PS00284">
    <property type="entry name" value="SERPIN"/>
    <property type="match status" value="1"/>
</dbReference>
<name>A0A9D2BGS5_9FIRM</name>
<dbReference type="Proteomes" id="UP000886890">
    <property type="component" value="Unassembled WGS sequence"/>
</dbReference>
<dbReference type="InterPro" id="IPR000215">
    <property type="entry name" value="Serpin_fam"/>
</dbReference>
<feature type="chain" id="PRO_5038365301" evidence="2">
    <location>
        <begin position="23"/>
        <end position="427"/>
    </location>
</feature>
<dbReference type="CDD" id="cd19589">
    <property type="entry name" value="serpin_tengpin-like"/>
    <property type="match status" value="1"/>
</dbReference>
<dbReference type="InterPro" id="IPR042185">
    <property type="entry name" value="Serpin_sf_2"/>
</dbReference>
<dbReference type="GO" id="GO:0004867">
    <property type="term" value="F:serine-type endopeptidase inhibitor activity"/>
    <property type="evidence" value="ECO:0007669"/>
    <property type="project" value="InterPro"/>
</dbReference>
<reference evidence="4" key="2">
    <citation type="submission" date="2021-04" db="EMBL/GenBank/DDBJ databases">
        <authorList>
            <person name="Gilroy R."/>
        </authorList>
    </citation>
    <scope>NUCLEOTIDE SEQUENCE</scope>
    <source>
        <strain evidence="4">CHK183-1962</strain>
    </source>
</reference>
<keyword evidence="2" id="KW-0732">Signal</keyword>
<dbReference type="AlphaFoldDB" id="A0A9D2BGS5"/>
<dbReference type="PANTHER" id="PTHR11461:SF211">
    <property type="entry name" value="GH10112P-RELATED"/>
    <property type="match status" value="1"/>
</dbReference>
<dbReference type="SMART" id="SM00093">
    <property type="entry name" value="SERPIN"/>
    <property type="match status" value="1"/>
</dbReference>
<dbReference type="Gene3D" id="3.30.497.10">
    <property type="entry name" value="Antithrombin, subunit I, domain 2"/>
    <property type="match status" value="1"/>
</dbReference>
<dbReference type="Pfam" id="PF00079">
    <property type="entry name" value="Serpin"/>
    <property type="match status" value="1"/>
</dbReference>
<feature type="signal peptide" evidence="2">
    <location>
        <begin position="1"/>
        <end position="22"/>
    </location>
</feature>
<evidence type="ECO:0000256" key="2">
    <source>
        <dbReference type="SAM" id="SignalP"/>
    </source>
</evidence>
<organism evidence="4 5">
    <name type="scientific">Candidatus Fusicatenibacter merdavium</name>
    <dbReference type="NCBI Taxonomy" id="2838600"/>
    <lineage>
        <taxon>Bacteria</taxon>
        <taxon>Bacillati</taxon>
        <taxon>Bacillota</taxon>
        <taxon>Clostridia</taxon>
        <taxon>Lachnospirales</taxon>
        <taxon>Lachnospiraceae</taxon>
        <taxon>Fusicatenibacter</taxon>
    </lineage>
</organism>
<dbReference type="InterPro" id="IPR023796">
    <property type="entry name" value="Serpin_dom"/>
</dbReference>
<dbReference type="PANTHER" id="PTHR11461">
    <property type="entry name" value="SERINE PROTEASE INHIBITOR, SERPIN"/>
    <property type="match status" value="1"/>
</dbReference>